<dbReference type="Proteomes" id="UP001165074">
    <property type="component" value="Unassembled WGS sequence"/>
</dbReference>
<proteinExistence type="predicted"/>
<protein>
    <submittedName>
        <fullName evidence="2">Uncharacterized protein</fullName>
    </submittedName>
</protein>
<evidence type="ECO:0000313" key="3">
    <source>
        <dbReference type="Proteomes" id="UP001165074"/>
    </source>
</evidence>
<accession>A0A9W6S2R2</accession>
<feature type="region of interest" description="Disordered" evidence="1">
    <location>
        <begin position="1"/>
        <end position="75"/>
    </location>
</feature>
<evidence type="ECO:0000256" key="1">
    <source>
        <dbReference type="SAM" id="MobiDB-lite"/>
    </source>
</evidence>
<organism evidence="2 3">
    <name type="scientific">Actinoallomurus iriomotensis</name>
    <dbReference type="NCBI Taxonomy" id="478107"/>
    <lineage>
        <taxon>Bacteria</taxon>
        <taxon>Bacillati</taxon>
        <taxon>Actinomycetota</taxon>
        <taxon>Actinomycetes</taxon>
        <taxon>Streptosporangiales</taxon>
        <taxon>Thermomonosporaceae</taxon>
        <taxon>Actinoallomurus</taxon>
    </lineage>
</organism>
<dbReference type="AlphaFoldDB" id="A0A9W6S2R2"/>
<evidence type="ECO:0000313" key="2">
    <source>
        <dbReference type="EMBL" id="GLY86009.1"/>
    </source>
</evidence>
<sequence>MEDRIATPVPRSSLGVPALKGSPGLKSRKHIDTAADRITKTARLRTPEYLRPQLMPTLRSRPPATSSAIKDNRSD</sequence>
<dbReference type="EMBL" id="BSTK01000005">
    <property type="protein sequence ID" value="GLY86009.1"/>
    <property type="molecule type" value="Genomic_DNA"/>
</dbReference>
<reference evidence="2" key="1">
    <citation type="submission" date="2023-03" db="EMBL/GenBank/DDBJ databases">
        <title>Actinoallomurus iriomotensis NBRC 103684.</title>
        <authorList>
            <person name="Ichikawa N."/>
            <person name="Sato H."/>
            <person name="Tonouchi N."/>
        </authorList>
    </citation>
    <scope>NUCLEOTIDE SEQUENCE</scope>
    <source>
        <strain evidence="2">NBRC 103684</strain>
    </source>
</reference>
<comment type="caution">
    <text evidence="2">The sequence shown here is derived from an EMBL/GenBank/DDBJ whole genome shotgun (WGS) entry which is preliminary data.</text>
</comment>
<feature type="compositionally biased region" description="Basic and acidic residues" evidence="1">
    <location>
        <begin position="30"/>
        <end position="39"/>
    </location>
</feature>
<keyword evidence="3" id="KW-1185">Reference proteome</keyword>
<gene>
    <name evidence="2" type="ORF">Airi02_039380</name>
</gene>
<name>A0A9W6S2R2_9ACTN</name>